<keyword evidence="4" id="KW-1015">Disulfide bond</keyword>
<dbReference type="PANTHER" id="PTHR42852">
    <property type="entry name" value="THIOL:DISULFIDE INTERCHANGE PROTEIN DSBE"/>
    <property type="match status" value="1"/>
</dbReference>
<dbReference type="PROSITE" id="PS00194">
    <property type="entry name" value="THIOREDOXIN_1"/>
    <property type="match status" value="1"/>
</dbReference>
<dbReference type="Pfam" id="PF08534">
    <property type="entry name" value="Redoxin"/>
    <property type="match status" value="1"/>
</dbReference>
<evidence type="ECO:0000256" key="5">
    <source>
        <dbReference type="ARBA" id="ARBA00023284"/>
    </source>
</evidence>
<keyword evidence="8" id="KW-1185">Reference proteome</keyword>
<dbReference type="CDD" id="cd02966">
    <property type="entry name" value="TlpA_like_family"/>
    <property type="match status" value="1"/>
</dbReference>
<reference evidence="7 8" key="1">
    <citation type="submission" date="2020-11" db="EMBL/GenBank/DDBJ databases">
        <title>Pseudonocardia abyssalis sp. nov. and Pseudonocardia oceani sp. nov., description and phylogenomic analysis of two novel actinomycetes isolated from the deep Southern Ocean.</title>
        <authorList>
            <person name="Parra J."/>
        </authorList>
    </citation>
    <scope>NUCLEOTIDE SEQUENCE [LARGE SCALE GENOMIC DNA]</scope>
    <source>
        <strain evidence="8">KRD185</strain>
    </source>
</reference>
<dbReference type="InterPro" id="IPR050553">
    <property type="entry name" value="Thioredoxin_ResA/DsbE_sf"/>
</dbReference>
<evidence type="ECO:0000313" key="7">
    <source>
        <dbReference type="EMBL" id="MBW0126507.1"/>
    </source>
</evidence>
<keyword evidence="3" id="KW-0735">Signal-anchor</keyword>
<organism evidence="7 8">
    <name type="scientific">Pseudonocardia oceani</name>
    <dbReference type="NCBI Taxonomy" id="2792013"/>
    <lineage>
        <taxon>Bacteria</taxon>
        <taxon>Bacillati</taxon>
        <taxon>Actinomycetota</taxon>
        <taxon>Actinomycetes</taxon>
        <taxon>Pseudonocardiales</taxon>
        <taxon>Pseudonocardiaceae</taxon>
        <taxon>Pseudonocardia</taxon>
    </lineage>
</organism>
<protein>
    <submittedName>
        <fullName evidence="7">TlpA family protein disulfide reductase</fullName>
    </submittedName>
</protein>
<evidence type="ECO:0000256" key="3">
    <source>
        <dbReference type="ARBA" id="ARBA00022968"/>
    </source>
</evidence>
<keyword evidence="2" id="KW-0201">Cytochrome c-type biogenesis</keyword>
<accession>A0ABS6U2P2</accession>
<dbReference type="InterPro" id="IPR013766">
    <property type="entry name" value="Thioredoxin_domain"/>
</dbReference>
<comment type="subcellular location">
    <subcellularLocation>
        <location evidence="1">Cell envelope</location>
    </subcellularLocation>
</comment>
<proteinExistence type="predicted"/>
<evidence type="ECO:0000256" key="1">
    <source>
        <dbReference type="ARBA" id="ARBA00004196"/>
    </source>
</evidence>
<name>A0ABS6U2P2_9PSEU</name>
<gene>
    <name evidence="7" type="ORF">I4I82_02205</name>
</gene>
<keyword evidence="3" id="KW-0812">Transmembrane</keyword>
<keyword evidence="5" id="KW-0676">Redox-active center</keyword>
<dbReference type="RefSeq" id="WP_218595046.1">
    <property type="nucleotide sequence ID" value="NZ_JADQDF010000001.1"/>
</dbReference>
<evidence type="ECO:0000259" key="6">
    <source>
        <dbReference type="PROSITE" id="PS51352"/>
    </source>
</evidence>
<feature type="domain" description="Thioredoxin" evidence="6">
    <location>
        <begin position="73"/>
        <end position="218"/>
    </location>
</feature>
<dbReference type="InterPro" id="IPR017937">
    <property type="entry name" value="Thioredoxin_CS"/>
</dbReference>
<evidence type="ECO:0000313" key="8">
    <source>
        <dbReference type="Proteomes" id="UP000694300"/>
    </source>
</evidence>
<dbReference type="Proteomes" id="UP000694300">
    <property type="component" value="Unassembled WGS sequence"/>
</dbReference>
<dbReference type="InterPro" id="IPR013740">
    <property type="entry name" value="Redoxin"/>
</dbReference>
<dbReference type="PROSITE" id="PS51352">
    <property type="entry name" value="THIOREDOXIN_2"/>
    <property type="match status" value="1"/>
</dbReference>
<comment type="caution">
    <text evidence="7">The sequence shown here is derived from an EMBL/GenBank/DDBJ whole genome shotgun (WGS) entry which is preliminary data.</text>
</comment>
<evidence type="ECO:0000256" key="2">
    <source>
        <dbReference type="ARBA" id="ARBA00022748"/>
    </source>
</evidence>
<dbReference type="EMBL" id="JADQDF010000001">
    <property type="protein sequence ID" value="MBW0126507.1"/>
    <property type="molecule type" value="Genomic_DNA"/>
</dbReference>
<sequence>MRTLLRSPELRTTLVVVVLAVAGVFALWPRSDAQPAGAATPWSVDGAGTMAAPAGPEIDTLRAAADLRPCPTPQPGGPPPAGPLAGIVVPCLGGPNEVDLAAALAGQPALLNVWASWCGPCRAEIPALDAYANRADAVPVIGIDVRDDARAALSLLDELGARYPSVVDTDGELWAALQVPLAIPTSYVLRADGSLRRVGPVVLRTPDEVAQVVRSNLAAP</sequence>
<dbReference type="PANTHER" id="PTHR42852:SF6">
    <property type="entry name" value="THIOL:DISULFIDE INTERCHANGE PROTEIN DSBE"/>
    <property type="match status" value="1"/>
</dbReference>
<evidence type="ECO:0000256" key="4">
    <source>
        <dbReference type="ARBA" id="ARBA00023157"/>
    </source>
</evidence>